<comment type="caution">
    <text evidence="1">The sequence shown here is derived from an EMBL/GenBank/DDBJ whole genome shotgun (WGS) entry which is preliminary data.</text>
</comment>
<dbReference type="Proteomes" id="UP000663879">
    <property type="component" value="Unassembled WGS sequence"/>
</dbReference>
<gene>
    <name evidence="1" type="ORF">OXX778_LOCUS23505</name>
</gene>
<organism evidence="1 2">
    <name type="scientific">Brachionus calyciflorus</name>
    <dbReference type="NCBI Taxonomy" id="104777"/>
    <lineage>
        <taxon>Eukaryota</taxon>
        <taxon>Metazoa</taxon>
        <taxon>Spiralia</taxon>
        <taxon>Gnathifera</taxon>
        <taxon>Rotifera</taxon>
        <taxon>Eurotatoria</taxon>
        <taxon>Monogononta</taxon>
        <taxon>Pseudotrocha</taxon>
        <taxon>Ploima</taxon>
        <taxon>Brachionidae</taxon>
        <taxon>Brachionus</taxon>
    </lineage>
</organism>
<evidence type="ECO:0000313" key="2">
    <source>
        <dbReference type="Proteomes" id="UP000663879"/>
    </source>
</evidence>
<dbReference type="EMBL" id="CAJNOC010013189">
    <property type="protein sequence ID" value="CAF1157460.1"/>
    <property type="molecule type" value="Genomic_DNA"/>
</dbReference>
<reference evidence="1" key="1">
    <citation type="submission" date="2021-02" db="EMBL/GenBank/DDBJ databases">
        <authorList>
            <person name="Nowell W R."/>
        </authorList>
    </citation>
    <scope>NUCLEOTIDE SEQUENCE</scope>
    <source>
        <strain evidence="1">Ploen Becks lab</strain>
    </source>
</reference>
<accession>A0A814T6U2</accession>
<protein>
    <submittedName>
        <fullName evidence="1">Uncharacterized protein</fullName>
    </submittedName>
</protein>
<keyword evidence="2" id="KW-1185">Reference proteome</keyword>
<name>A0A814T6U2_9BILA</name>
<proteinExistence type="predicted"/>
<feature type="non-terminal residue" evidence="1">
    <location>
        <position position="1"/>
    </location>
</feature>
<evidence type="ECO:0000313" key="1">
    <source>
        <dbReference type="EMBL" id="CAF1157460.1"/>
    </source>
</evidence>
<sequence>DSTSVVNTMNNTISGSQLELILEKNEAKAQELTLSWIDKWNQSKELNSSQSNVYI</sequence>
<dbReference type="AlphaFoldDB" id="A0A814T6U2"/>